<evidence type="ECO:0000256" key="1">
    <source>
        <dbReference type="ARBA" id="ARBA00004442"/>
    </source>
</evidence>
<dbReference type="PANTHER" id="PTHR12815:SF47">
    <property type="entry name" value="TRANSLOCATION AND ASSEMBLY MODULE SUBUNIT TAMA"/>
    <property type="match status" value="1"/>
</dbReference>
<feature type="signal peptide" evidence="11">
    <location>
        <begin position="1"/>
        <end position="21"/>
    </location>
</feature>
<evidence type="ECO:0000256" key="11">
    <source>
        <dbReference type="SAM" id="SignalP"/>
    </source>
</evidence>
<reference evidence="14 15" key="1">
    <citation type="submission" date="2018-01" db="EMBL/GenBank/DDBJ databases">
        <title>Co-occurrence of chitin degradation, pigmentation and bioactivity in marine Pseudoalteromonas.</title>
        <authorList>
            <person name="Paulsen S."/>
            <person name="Gram L."/>
            <person name="Machado H."/>
        </authorList>
    </citation>
    <scope>NUCLEOTIDE SEQUENCE [LARGE SCALE GENOMIC DNA]</scope>
    <source>
        <strain evidence="14 15">S3898</strain>
    </source>
</reference>
<keyword evidence="4" id="KW-1134">Transmembrane beta strand</keyword>
<dbReference type="Gene3D" id="3.10.20.310">
    <property type="entry name" value="membrane protein fhac"/>
    <property type="match status" value="3"/>
</dbReference>
<accession>A0A4Q7IMF1</accession>
<dbReference type="GO" id="GO:0009306">
    <property type="term" value="P:protein secretion"/>
    <property type="evidence" value="ECO:0007669"/>
    <property type="project" value="TreeGrafter"/>
</dbReference>
<comment type="subunit">
    <text evidence="10">Interacts with TamB to form the translocation and assembly module (TAM).</text>
</comment>
<dbReference type="AlphaFoldDB" id="A0A4Q7IMF1"/>
<evidence type="ECO:0000256" key="6">
    <source>
        <dbReference type="ARBA" id="ARBA00022729"/>
    </source>
</evidence>
<evidence type="ECO:0000256" key="2">
    <source>
        <dbReference type="ARBA" id="ARBA00010248"/>
    </source>
</evidence>
<feature type="domain" description="Bacterial surface antigen (D15)" evidence="12">
    <location>
        <begin position="264"/>
        <end position="561"/>
    </location>
</feature>
<dbReference type="EMBL" id="PPSX01000026">
    <property type="protein sequence ID" value="RZQ53473.1"/>
    <property type="molecule type" value="Genomic_DNA"/>
</dbReference>
<name>A0A4Q7IMF1_9GAMM</name>
<dbReference type="GO" id="GO:0009279">
    <property type="term" value="C:cell outer membrane"/>
    <property type="evidence" value="ECO:0007669"/>
    <property type="project" value="UniProtKB-SubCell"/>
</dbReference>
<protein>
    <recommendedName>
        <fullName evidence="3">Translocation and assembly module subunit TamA</fullName>
    </recommendedName>
    <alternativeName>
        <fullName evidence="9">Autotransporter assembly factor TamA</fullName>
    </alternativeName>
</protein>
<evidence type="ECO:0000259" key="13">
    <source>
        <dbReference type="Pfam" id="PF17243"/>
    </source>
</evidence>
<evidence type="ECO:0000256" key="9">
    <source>
        <dbReference type="ARBA" id="ARBA00033063"/>
    </source>
</evidence>
<comment type="similarity">
    <text evidence="2">Belongs to the TamA family.</text>
</comment>
<dbReference type="GO" id="GO:0097347">
    <property type="term" value="C:TAM protein secretion complex"/>
    <property type="evidence" value="ECO:0007669"/>
    <property type="project" value="TreeGrafter"/>
</dbReference>
<dbReference type="Gene3D" id="2.40.160.50">
    <property type="entry name" value="membrane protein fhac: a member of the omp85/tpsb transporter family"/>
    <property type="match status" value="1"/>
</dbReference>
<evidence type="ECO:0000256" key="10">
    <source>
        <dbReference type="ARBA" id="ARBA00093548"/>
    </source>
</evidence>
<feature type="domain" description="TamA POTRA" evidence="13">
    <location>
        <begin position="33"/>
        <end position="96"/>
    </location>
</feature>
<dbReference type="Pfam" id="PF17243">
    <property type="entry name" value="POTRA_TamA_1"/>
    <property type="match status" value="1"/>
</dbReference>
<dbReference type="Pfam" id="PF01103">
    <property type="entry name" value="Omp85"/>
    <property type="match status" value="1"/>
</dbReference>
<feature type="chain" id="PRO_5020711249" description="Translocation and assembly module subunit TamA" evidence="11">
    <location>
        <begin position="22"/>
        <end position="573"/>
    </location>
</feature>
<evidence type="ECO:0000256" key="3">
    <source>
        <dbReference type="ARBA" id="ARBA00015419"/>
    </source>
</evidence>
<evidence type="ECO:0000313" key="14">
    <source>
        <dbReference type="EMBL" id="RZQ53473.1"/>
    </source>
</evidence>
<comment type="caution">
    <text evidence="14">The sequence shown here is derived from an EMBL/GenBank/DDBJ whole genome shotgun (WGS) entry which is preliminary data.</text>
</comment>
<evidence type="ECO:0000256" key="7">
    <source>
        <dbReference type="ARBA" id="ARBA00023136"/>
    </source>
</evidence>
<evidence type="ECO:0000256" key="8">
    <source>
        <dbReference type="ARBA" id="ARBA00023237"/>
    </source>
</evidence>
<dbReference type="PANTHER" id="PTHR12815">
    <property type="entry name" value="SORTING AND ASSEMBLY MACHINERY SAMM50 PROTEIN FAMILY MEMBER"/>
    <property type="match status" value="1"/>
</dbReference>
<proteinExistence type="inferred from homology"/>
<keyword evidence="6 11" id="KW-0732">Signal</keyword>
<comment type="subcellular location">
    <subcellularLocation>
        <location evidence="1">Cell outer membrane</location>
    </subcellularLocation>
</comment>
<evidence type="ECO:0000256" key="4">
    <source>
        <dbReference type="ARBA" id="ARBA00022452"/>
    </source>
</evidence>
<dbReference type="RefSeq" id="WP_130255227.1">
    <property type="nucleotide sequence ID" value="NZ_PPSX01000026.1"/>
</dbReference>
<dbReference type="InterPro" id="IPR000184">
    <property type="entry name" value="Bac_surfAg_D15"/>
</dbReference>
<dbReference type="InterPro" id="IPR035243">
    <property type="entry name" value="TamA_POTRA_Dom_1"/>
</dbReference>
<gene>
    <name evidence="14" type="ORF">C1E23_08880</name>
</gene>
<evidence type="ECO:0000256" key="5">
    <source>
        <dbReference type="ARBA" id="ARBA00022692"/>
    </source>
</evidence>
<organism evidence="14 15">
    <name type="scientific">Pseudoalteromonas phenolica</name>
    <dbReference type="NCBI Taxonomy" id="161398"/>
    <lineage>
        <taxon>Bacteria</taxon>
        <taxon>Pseudomonadati</taxon>
        <taxon>Pseudomonadota</taxon>
        <taxon>Gammaproteobacteria</taxon>
        <taxon>Alteromonadales</taxon>
        <taxon>Pseudoalteromonadaceae</taxon>
        <taxon>Pseudoalteromonas</taxon>
    </lineage>
</organism>
<evidence type="ECO:0000313" key="15">
    <source>
        <dbReference type="Proteomes" id="UP000291338"/>
    </source>
</evidence>
<keyword evidence="5" id="KW-0812">Transmembrane</keyword>
<keyword evidence="8" id="KW-0998">Cell outer membrane</keyword>
<evidence type="ECO:0000259" key="12">
    <source>
        <dbReference type="Pfam" id="PF01103"/>
    </source>
</evidence>
<sequence>MKRYAIIITCWCLFFFSNVNAEPTWSVETIELNDIPDELSDNIHGSLKPFLNQPFSKSLEKKLYFQTERAMQALGYYDTTIKFSREAETNRLKLHIGVGSPATWKTIQIEISGQANKDAFLQKVLSQIPIKPNINVDHGDYERTKSMLEASLISKGYFDFKWLSHKLEVHKKNNFAVAKLKLDSGDRYRFGEIEVTKKSLAKHYIQSLAPFDKHTFYDEQLLSDYNLALNKTPYFSAIKVYPQLQNRQNNLVPIRIEAVDKPANTFEVGGGFSTEIGAKARLKWSKPWISDTGHFFDSNLFVAEKQQRITASYSIPVSNPNDDLWRVTGGYAIEDELTDGINSKIWNVQLQRQWLTQGNWIRTAFIKREHETTTQAQETSKSEMLIPGVSYAKKQAIGGVTPSWGQQTLVSLEFASEDLISSTSLVKARWEQAWLRKYELRHWFIARLNAGGIIADDINDVPFNLRFFAGGDQSIRGFSYQSVAPYENNVLLGGKYLATASVEYNYQFMPNWRLALFIDSGTATNDFSESWAIGAGFGFRYETPVGPVRLDHAWGLSKESKSTRLSIIIGPEI</sequence>
<keyword evidence="7" id="KW-0472">Membrane</keyword>
<dbReference type="InterPro" id="IPR039910">
    <property type="entry name" value="D15-like"/>
</dbReference>
<dbReference type="Proteomes" id="UP000291338">
    <property type="component" value="Unassembled WGS sequence"/>
</dbReference>